<dbReference type="SUPFAM" id="SSF101874">
    <property type="entry name" value="YceI-like"/>
    <property type="match status" value="1"/>
</dbReference>
<feature type="non-terminal residue" evidence="2">
    <location>
        <position position="108"/>
    </location>
</feature>
<proteinExistence type="predicted"/>
<feature type="domain" description="Lipid/polyisoprenoid-binding YceI-like" evidence="1">
    <location>
        <begin position="4"/>
        <end position="98"/>
    </location>
</feature>
<accession>A0A382S9R2</accession>
<sequence length="108" mass="12229">MPTINTTDLQGRGKDKLDGHLKSPDFFDVTQHPVAYLKFQGNEKDYSNGKLKFDGELTIKNITHPISFYSKIEHLNGKLSANAEVVFDRSLYDVKFGSGKFFDNLGDR</sequence>
<dbReference type="AlphaFoldDB" id="A0A382S9R2"/>
<organism evidence="2">
    <name type="scientific">marine metagenome</name>
    <dbReference type="NCBI Taxonomy" id="408172"/>
    <lineage>
        <taxon>unclassified sequences</taxon>
        <taxon>metagenomes</taxon>
        <taxon>ecological metagenomes</taxon>
    </lineage>
</organism>
<reference evidence="2" key="1">
    <citation type="submission" date="2018-05" db="EMBL/GenBank/DDBJ databases">
        <authorList>
            <person name="Lanie J.A."/>
            <person name="Ng W.-L."/>
            <person name="Kazmierczak K.M."/>
            <person name="Andrzejewski T.M."/>
            <person name="Davidsen T.M."/>
            <person name="Wayne K.J."/>
            <person name="Tettelin H."/>
            <person name="Glass J.I."/>
            <person name="Rusch D."/>
            <person name="Podicherti R."/>
            <person name="Tsui H.-C.T."/>
            <person name="Winkler M.E."/>
        </authorList>
    </citation>
    <scope>NUCLEOTIDE SEQUENCE</scope>
</reference>
<evidence type="ECO:0000313" key="2">
    <source>
        <dbReference type="EMBL" id="SVD05957.1"/>
    </source>
</evidence>
<protein>
    <recommendedName>
        <fullName evidence="1">Lipid/polyisoprenoid-binding YceI-like domain-containing protein</fullName>
    </recommendedName>
</protein>
<gene>
    <name evidence="2" type="ORF">METZ01_LOCUS358811</name>
</gene>
<dbReference type="InterPro" id="IPR007372">
    <property type="entry name" value="Lipid/polyisoprenoid-bd_YceI"/>
</dbReference>
<dbReference type="Pfam" id="PF04264">
    <property type="entry name" value="YceI"/>
    <property type="match status" value="1"/>
</dbReference>
<dbReference type="EMBL" id="UINC01127073">
    <property type="protein sequence ID" value="SVD05957.1"/>
    <property type="molecule type" value="Genomic_DNA"/>
</dbReference>
<name>A0A382S9R2_9ZZZZ</name>
<evidence type="ECO:0000259" key="1">
    <source>
        <dbReference type="Pfam" id="PF04264"/>
    </source>
</evidence>
<dbReference type="InterPro" id="IPR036761">
    <property type="entry name" value="TTHA0802/YceI-like_sf"/>
</dbReference>
<dbReference type="Gene3D" id="2.40.128.110">
    <property type="entry name" value="Lipid/polyisoprenoid-binding, YceI-like"/>
    <property type="match status" value="1"/>
</dbReference>
<dbReference type="PANTHER" id="PTHR34406">
    <property type="entry name" value="PROTEIN YCEI"/>
    <property type="match status" value="1"/>
</dbReference>
<dbReference type="PANTHER" id="PTHR34406:SF1">
    <property type="entry name" value="PROTEIN YCEI"/>
    <property type="match status" value="1"/>
</dbReference>